<reference evidence="2 3" key="1">
    <citation type="submission" date="2017-11" db="EMBL/GenBank/DDBJ databases">
        <title>Comparative genomics of Botrytis spp.</title>
        <authorList>
            <person name="Valero-Jimenez C.A."/>
            <person name="Tapia P."/>
            <person name="Veloso J."/>
            <person name="Silva-Moreno E."/>
            <person name="Staats M."/>
            <person name="Valdes J.H."/>
            <person name="Van Kan J.A.L."/>
        </authorList>
    </citation>
    <scope>NUCLEOTIDE SEQUENCE [LARGE SCALE GENOMIC DNA]</scope>
    <source>
        <strain evidence="2 3">MUCL2830</strain>
    </source>
</reference>
<sequence>MSNGSKRDNKNKVQGELLPQANNNTSCFDVTFNPQYRSGTSGSGQHSSSAQQESHVSIAMRSNGNGSHHSSAGAQRDNASWNVANSHAQDTRTSAWNGRNQPGAANFQRDGRGGYQ</sequence>
<organism evidence="2 3">
    <name type="scientific">Botryotinia calthae</name>
    <dbReference type="NCBI Taxonomy" id="38488"/>
    <lineage>
        <taxon>Eukaryota</taxon>
        <taxon>Fungi</taxon>
        <taxon>Dikarya</taxon>
        <taxon>Ascomycota</taxon>
        <taxon>Pezizomycotina</taxon>
        <taxon>Leotiomycetes</taxon>
        <taxon>Helotiales</taxon>
        <taxon>Sclerotiniaceae</taxon>
        <taxon>Botryotinia</taxon>
    </lineage>
</organism>
<evidence type="ECO:0000256" key="1">
    <source>
        <dbReference type="SAM" id="MobiDB-lite"/>
    </source>
</evidence>
<dbReference type="AlphaFoldDB" id="A0A4Y8D1C5"/>
<proteinExistence type="predicted"/>
<feature type="region of interest" description="Disordered" evidence="1">
    <location>
        <begin position="1"/>
        <end position="116"/>
    </location>
</feature>
<gene>
    <name evidence="2" type="ORF">BOTCAL_0169g00080</name>
</gene>
<evidence type="ECO:0000313" key="2">
    <source>
        <dbReference type="EMBL" id="TEY61404.1"/>
    </source>
</evidence>
<comment type="caution">
    <text evidence="2">The sequence shown here is derived from an EMBL/GenBank/DDBJ whole genome shotgun (WGS) entry which is preliminary data.</text>
</comment>
<name>A0A4Y8D1C5_9HELO</name>
<dbReference type="EMBL" id="PHWZ01000169">
    <property type="protein sequence ID" value="TEY61404.1"/>
    <property type="molecule type" value="Genomic_DNA"/>
</dbReference>
<dbReference type="OrthoDB" id="10439506at2759"/>
<feature type="compositionally biased region" description="Low complexity" evidence="1">
    <location>
        <begin position="38"/>
        <end position="74"/>
    </location>
</feature>
<protein>
    <submittedName>
        <fullName evidence="2">Uncharacterized protein</fullName>
    </submittedName>
</protein>
<evidence type="ECO:0000313" key="3">
    <source>
        <dbReference type="Proteomes" id="UP000297299"/>
    </source>
</evidence>
<accession>A0A4Y8D1C5</accession>
<dbReference type="Proteomes" id="UP000297299">
    <property type="component" value="Unassembled WGS sequence"/>
</dbReference>
<feature type="compositionally biased region" description="Basic and acidic residues" evidence="1">
    <location>
        <begin position="1"/>
        <end position="13"/>
    </location>
</feature>
<keyword evidence="3" id="KW-1185">Reference proteome</keyword>
<feature type="compositionally biased region" description="Polar residues" evidence="1">
    <location>
        <begin position="20"/>
        <end position="37"/>
    </location>
</feature>
<feature type="compositionally biased region" description="Polar residues" evidence="1">
    <location>
        <begin position="77"/>
        <end position="100"/>
    </location>
</feature>